<evidence type="ECO:0000313" key="3">
    <source>
        <dbReference type="EMBL" id="MQX18659.1"/>
    </source>
</evidence>
<dbReference type="AlphaFoldDB" id="A0A6N7LN54"/>
<dbReference type="Proteomes" id="UP000439983">
    <property type="component" value="Unassembled WGS sequence"/>
</dbReference>
<dbReference type="GO" id="GO:0016020">
    <property type="term" value="C:membrane"/>
    <property type="evidence" value="ECO:0007669"/>
    <property type="project" value="InterPro"/>
</dbReference>
<proteinExistence type="predicted"/>
<reference evidence="3 4" key="1">
    <citation type="journal article" date="2013" name="Genome Biol.">
        <title>Comparative genomics of the core and accessory genomes of 48 Sinorhizobium strains comprising five genospecies.</title>
        <authorList>
            <person name="Sugawara M."/>
            <person name="Epstein B."/>
            <person name="Badgley B.D."/>
            <person name="Unno T."/>
            <person name="Xu L."/>
            <person name="Reese J."/>
            <person name="Gyaneshwar P."/>
            <person name="Denny R."/>
            <person name="Mudge J."/>
            <person name="Bharti A.K."/>
            <person name="Farmer A.D."/>
            <person name="May G.D."/>
            <person name="Woodward J.E."/>
            <person name="Medigue C."/>
            <person name="Vallenet D."/>
            <person name="Lajus A."/>
            <person name="Rouy Z."/>
            <person name="Martinez-Vaz B."/>
            <person name="Tiffin P."/>
            <person name="Young N.D."/>
            <person name="Sadowsky M.J."/>
        </authorList>
    </citation>
    <scope>NUCLEOTIDE SEQUENCE [LARGE SCALE GENOMIC DNA]</scope>
    <source>
        <strain evidence="3 4">USDA4894</strain>
    </source>
</reference>
<evidence type="ECO:0000313" key="4">
    <source>
        <dbReference type="Proteomes" id="UP000439983"/>
    </source>
</evidence>
<organism evidence="3 4">
    <name type="scientific">Sinorhizobium terangae</name>
    <dbReference type="NCBI Taxonomy" id="110322"/>
    <lineage>
        <taxon>Bacteria</taxon>
        <taxon>Pseudomonadati</taxon>
        <taxon>Pseudomonadota</taxon>
        <taxon>Alphaproteobacteria</taxon>
        <taxon>Hyphomicrobiales</taxon>
        <taxon>Rhizobiaceae</taxon>
        <taxon>Sinorhizobium/Ensifer group</taxon>
        <taxon>Sinorhizobium</taxon>
    </lineage>
</organism>
<name>A0A6N7LN54_SINTE</name>
<comment type="caution">
    <text evidence="3">The sequence shown here is derived from an EMBL/GenBank/DDBJ whole genome shotgun (WGS) entry which is preliminary data.</text>
</comment>
<dbReference type="Pfam" id="PF02534">
    <property type="entry name" value="T4SS-DNA_transf"/>
    <property type="match status" value="1"/>
</dbReference>
<keyword evidence="1" id="KW-0184">Conjugation</keyword>
<feature type="transmembrane region" description="Helical" evidence="2">
    <location>
        <begin position="96"/>
        <end position="116"/>
    </location>
</feature>
<evidence type="ECO:0008006" key="5">
    <source>
        <dbReference type="Google" id="ProtNLM"/>
    </source>
</evidence>
<dbReference type="Gene3D" id="3.40.50.300">
    <property type="entry name" value="P-loop containing nucleotide triphosphate hydrolases"/>
    <property type="match status" value="1"/>
</dbReference>
<dbReference type="RefSeq" id="WP_153442433.1">
    <property type="nucleotide sequence ID" value="NZ_JACIGA010000037.1"/>
</dbReference>
<sequence length="126" mass="14260">MTASTGSLAVAVRPFKNNRILRGMARSTFDIRAMRQQYMSRYLDFRFRQVASIGPIFNVLIVQFMDCMSRNMMKRGERRVLVLPDEIQNLGKLKNALTVATVLGGYGVLVLVLRAVTALDRQCPHP</sequence>
<dbReference type="InterPro" id="IPR003688">
    <property type="entry name" value="TraG/VirD4"/>
</dbReference>
<dbReference type="OrthoDB" id="9759295at2"/>
<gene>
    <name evidence="3" type="ORF">GHK62_29160</name>
</gene>
<keyword evidence="2" id="KW-0812">Transmembrane</keyword>
<keyword evidence="2" id="KW-1133">Transmembrane helix</keyword>
<accession>A0A6N7LN54</accession>
<dbReference type="EMBL" id="WITC01000123">
    <property type="protein sequence ID" value="MQX18659.1"/>
    <property type="molecule type" value="Genomic_DNA"/>
</dbReference>
<protein>
    <recommendedName>
        <fullName evidence="5">TraM recognition domain-containing protein</fullName>
    </recommendedName>
</protein>
<dbReference type="InterPro" id="IPR027417">
    <property type="entry name" value="P-loop_NTPase"/>
</dbReference>
<keyword evidence="4" id="KW-1185">Reference proteome</keyword>
<keyword evidence="2" id="KW-0472">Membrane</keyword>
<evidence type="ECO:0000256" key="2">
    <source>
        <dbReference type="SAM" id="Phobius"/>
    </source>
</evidence>
<feature type="transmembrane region" description="Helical" evidence="2">
    <location>
        <begin position="47"/>
        <end position="65"/>
    </location>
</feature>
<evidence type="ECO:0000256" key="1">
    <source>
        <dbReference type="ARBA" id="ARBA00022971"/>
    </source>
</evidence>